<feature type="transmembrane region" description="Helical" evidence="1">
    <location>
        <begin position="235"/>
        <end position="257"/>
    </location>
</feature>
<evidence type="ECO:0000313" key="4">
    <source>
        <dbReference type="Proteomes" id="UP000199356"/>
    </source>
</evidence>
<keyword evidence="1" id="KW-0812">Transmembrane</keyword>
<keyword evidence="1" id="KW-1133">Transmembrane helix</keyword>
<organism evidence="3 4">
    <name type="scientific">Tranquillimonas alkanivorans</name>
    <dbReference type="NCBI Taxonomy" id="441119"/>
    <lineage>
        <taxon>Bacteria</taxon>
        <taxon>Pseudomonadati</taxon>
        <taxon>Pseudomonadota</taxon>
        <taxon>Alphaproteobacteria</taxon>
        <taxon>Rhodobacterales</taxon>
        <taxon>Roseobacteraceae</taxon>
        <taxon>Tranquillimonas</taxon>
    </lineage>
</organism>
<accession>A0A1I5NWC7</accession>
<keyword evidence="1" id="KW-0472">Membrane</keyword>
<feature type="transmembrane region" description="Helical" evidence="1">
    <location>
        <begin position="183"/>
        <end position="210"/>
    </location>
</feature>
<dbReference type="InterPro" id="IPR009597">
    <property type="entry name" value="DUF1206"/>
</dbReference>
<feature type="transmembrane region" description="Helical" evidence="1">
    <location>
        <begin position="59"/>
        <end position="77"/>
    </location>
</feature>
<dbReference type="STRING" id="441119.SAMN04488047_10492"/>
<protein>
    <recommendedName>
        <fullName evidence="2">DUF1206 domain-containing protein</fullName>
    </recommendedName>
</protein>
<feature type="domain" description="DUF1206" evidence="2">
    <location>
        <begin position="189"/>
        <end position="258"/>
    </location>
</feature>
<dbReference type="EMBL" id="FOXA01000004">
    <property type="protein sequence ID" value="SFP25561.1"/>
    <property type="molecule type" value="Genomic_DNA"/>
</dbReference>
<feature type="transmembrane region" description="Helical" evidence="1">
    <location>
        <begin position="97"/>
        <end position="122"/>
    </location>
</feature>
<feature type="transmembrane region" description="Helical" evidence="1">
    <location>
        <begin position="142"/>
        <end position="162"/>
    </location>
</feature>
<evidence type="ECO:0000256" key="1">
    <source>
        <dbReference type="SAM" id="Phobius"/>
    </source>
</evidence>
<name>A0A1I5NWC7_9RHOB</name>
<dbReference type="AlphaFoldDB" id="A0A1I5NWC7"/>
<reference evidence="3 4" key="1">
    <citation type="submission" date="2016-10" db="EMBL/GenBank/DDBJ databases">
        <authorList>
            <person name="de Groot N.N."/>
        </authorList>
    </citation>
    <scope>NUCLEOTIDE SEQUENCE [LARGE SCALE GENOMIC DNA]</scope>
    <source>
        <strain evidence="3 4">DSM 19547</strain>
    </source>
</reference>
<feature type="domain" description="DUF1206" evidence="2">
    <location>
        <begin position="97"/>
        <end position="167"/>
    </location>
</feature>
<dbReference type="Pfam" id="PF06724">
    <property type="entry name" value="DUF1206"/>
    <property type="match status" value="3"/>
</dbReference>
<keyword evidence="4" id="KW-1185">Reference proteome</keyword>
<dbReference type="OrthoDB" id="5702018at2"/>
<proteinExistence type="predicted"/>
<evidence type="ECO:0000259" key="2">
    <source>
        <dbReference type="Pfam" id="PF06724"/>
    </source>
</evidence>
<dbReference type="Proteomes" id="UP000199356">
    <property type="component" value="Unassembled WGS sequence"/>
</dbReference>
<gene>
    <name evidence="3" type="ORF">SAMN04488047_10492</name>
</gene>
<feature type="domain" description="DUF1206" evidence="2">
    <location>
        <begin position="15"/>
        <end position="82"/>
    </location>
</feature>
<feature type="transmembrane region" description="Helical" evidence="1">
    <location>
        <begin position="21"/>
        <end position="39"/>
    </location>
</feature>
<evidence type="ECO:0000313" key="3">
    <source>
        <dbReference type="EMBL" id="SFP25561.1"/>
    </source>
</evidence>
<dbReference type="RefSeq" id="WP_093419718.1">
    <property type="nucleotide sequence ID" value="NZ_FOXA01000004.1"/>
</dbReference>
<sequence length="284" mass="29676">MAQSDFSWAIPVMRAGYAGRALVYLVVAGFSLWAIWQGGSASGTSSSLEKLETTTGGGIVLFLIFAGMLCYAVWRIIDAIWDLEAYGSDGEGIVARLGMVTTGVIHGAIGVLAFTLLFTSGAGSGGGSSITQGVDAVMSWPGGRWIVGLAGLLTIGAAVYYLHKAWKEKYREHLRANRFTMNWNGALKAGVAAQGVVVGIIGALFVYAAFTANPNEAGGVAEAFSWLNGQPYGRILVAIVCVGLLGFALFCAVNAAYRIVPKAAGDDIETLAHRMKAKAEAAAN</sequence>